<protein>
    <submittedName>
        <fullName evidence="5">ABC transporter ATP-binding protein</fullName>
    </submittedName>
</protein>
<dbReference type="InterPro" id="IPR003439">
    <property type="entry name" value="ABC_transporter-like_ATP-bd"/>
</dbReference>
<sequence>MLVESGKGTSESRFSASGITKRFGALPVLENVDFSMDMGESVGIVGPNGAGKTTLLATLSGAYPPSAGSVMFAGRDVTKLPAAERCKLGLVRTHQVPKPFSGMTTFENVYVAAAHGNVQSRDEAYERVIDSLTLCGMLAVANRRAETLGLLDRKRLELARALATGPKVILLDEIGGGLTDSEAQELVHAIQELRRRGIGVVWIEHIVHVLLQVVDRLICMDAGRIIADGEPKAVMTDPEVIRAYLGGGPK</sequence>
<dbReference type="SUPFAM" id="SSF52540">
    <property type="entry name" value="P-loop containing nucleoside triphosphate hydrolases"/>
    <property type="match status" value="1"/>
</dbReference>
<keyword evidence="2" id="KW-0547">Nucleotide-binding</keyword>
<evidence type="ECO:0000256" key="2">
    <source>
        <dbReference type="ARBA" id="ARBA00022741"/>
    </source>
</evidence>
<feature type="domain" description="ABC transporter" evidence="4">
    <location>
        <begin position="14"/>
        <end position="247"/>
    </location>
</feature>
<dbReference type="InterPro" id="IPR032823">
    <property type="entry name" value="BCA_ABC_TP_C"/>
</dbReference>
<keyword evidence="5" id="KW-0614">Plasmid</keyword>
<dbReference type="InterPro" id="IPR027417">
    <property type="entry name" value="P-loop_NTPase"/>
</dbReference>
<dbReference type="Pfam" id="PF00005">
    <property type="entry name" value="ABC_tran"/>
    <property type="match status" value="1"/>
</dbReference>
<geneLocation type="plasmid" evidence="5 6">
    <name>pO132a</name>
</geneLocation>
<dbReference type="EMBL" id="CP080389">
    <property type="protein sequence ID" value="WHO11850.1"/>
    <property type="molecule type" value="Genomic_DNA"/>
</dbReference>
<dbReference type="PANTHER" id="PTHR45772">
    <property type="entry name" value="CONSERVED COMPONENT OF ABC TRANSPORTER FOR NATURAL AMINO ACIDS-RELATED"/>
    <property type="match status" value="1"/>
</dbReference>
<keyword evidence="6" id="KW-1185">Reference proteome</keyword>
<dbReference type="SMART" id="SM00382">
    <property type="entry name" value="AAA"/>
    <property type="match status" value="1"/>
</dbReference>
<dbReference type="CDD" id="cd03219">
    <property type="entry name" value="ABC_Mj1267_LivG_branched"/>
    <property type="match status" value="1"/>
</dbReference>
<dbReference type="RefSeq" id="WP_269703741.1">
    <property type="nucleotide sequence ID" value="NZ_CP080389.1"/>
</dbReference>
<dbReference type="Proteomes" id="UP001225611">
    <property type="component" value="Plasmid pO132a"/>
</dbReference>
<evidence type="ECO:0000313" key="5">
    <source>
        <dbReference type="EMBL" id="WHO11850.1"/>
    </source>
</evidence>
<keyword evidence="1" id="KW-0813">Transport</keyword>
<proteinExistence type="predicted"/>
<accession>A0ABY8RW20</accession>
<organism evidence="5 6">
    <name type="scientific">Agrobacterium cucumeris</name>
    <dbReference type="NCBI Taxonomy" id="2862866"/>
    <lineage>
        <taxon>Bacteria</taxon>
        <taxon>Pseudomonadati</taxon>
        <taxon>Pseudomonadota</taxon>
        <taxon>Alphaproteobacteria</taxon>
        <taxon>Hyphomicrobiales</taxon>
        <taxon>Rhizobiaceae</taxon>
        <taxon>Rhizobium/Agrobacterium group</taxon>
        <taxon>Agrobacterium</taxon>
    </lineage>
</organism>
<dbReference type="PROSITE" id="PS50893">
    <property type="entry name" value="ABC_TRANSPORTER_2"/>
    <property type="match status" value="1"/>
</dbReference>
<reference evidence="5 6" key="1">
    <citation type="journal article" date="2023" name="Syst. Appl. Microbiol.">
        <title>Agrobacterium cucumeris sp. nov. isolated from crazy roots on cucumber (Cucumis sativus).</title>
        <authorList>
            <person name="Warabieda M."/>
            <person name="Kuzmanovic N."/>
            <person name="Trzcinski P."/>
            <person name="Pulawska J."/>
        </authorList>
    </citation>
    <scope>NUCLEOTIDE SEQUENCE [LARGE SCALE GENOMIC DNA]</scope>
    <source>
        <strain evidence="5 6">O132</strain>
    </source>
</reference>
<evidence type="ECO:0000256" key="3">
    <source>
        <dbReference type="ARBA" id="ARBA00022840"/>
    </source>
</evidence>
<name>A0ABY8RW20_9HYPH</name>
<dbReference type="Gene3D" id="3.40.50.300">
    <property type="entry name" value="P-loop containing nucleotide triphosphate hydrolases"/>
    <property type="match status" value="1"/>
</dbReference>
<dbReference type="InterPro" id="IPR003593">
    <property type="entry name" value="AAA+_ATPase"/>
</dbReference>
<keyword evidence="3 5" id="KW-0067">ATP-binding</keyword>
<dbReference type="InterPro" id="IPR051120">
    <property type="entry name" value="ABC_AA/LPS_Transport"/>
</dbReference>
<evidence type="ECO:0000313" key="6">
    <source>
        <dbReference type="Proteomes" id="UP001225611"/>
    </source>
</evidence>
<dbReference type="PANTHER" id="PTHR45772:SF7">
    <property type="entry name" value="AMINO ACID ABC TRANSPORTER ATP-BINDING PROTEIN"/>
    <property type="match status" value="1"/>
</dbReference>
<dbReference type="Pfam" id="PF12399">
    <property type="entry name" value="BCA_ABC_TP_C"/>
    <property type="match status" value="1"/>
</dbReference>
<gene>
    <name evidence="5" type="ORF">KZ699_24620</name>
</gene>
<evidence type="ECO:0000256" key="1">
    <source>
        <dbReference type="ARBA" id="ARBA00022448"/>
    </source>
</evidence>
<evidence type="ECO:0000259" key="4">
    <source>
        <dbReference type="PROSITE" id="PS50893"/>
    </source>
</evidence>
<dbReference type="GO" id="GO:0005524">
    <property type="term" value="F:ATP binding"/>
    <property type="evidence" value="ECO:0007669"/>
    <property type="project" value="UniProtKB-KW"/>
</dbReference>